<evidence type="ECO:0000313" key="9">
    <source>
        <dbReference type="Proteomes" id="UP000646827"/>
    </source>
</evidence>
<dbReference type="GO" id="GO:0061630">
    <property type="term" value="F:ubiquitin protein ligase activity"/>
    <property type="evidence" value="ECO:0007669"/>
    <property type="project" value="UniProtKB-EC"/>
</dbReference>
<dbReference type="OrthoDB" id="8068875at2759"/>
<dbReference type="Pfam" id="PF00632">
    <property type="entry name" value="HECT"/>
    <property type="match status" value="1"/>
</dbReference>
<feature type="compositionally biased region" description="Basic and acidic residues" evidence="6">
    <location>
        <begin position="667"/>
        <end position="680"/>
    </location>
</feature>
<dbReference type="EC" id="2.3.2.26" evidence="2"/>
<gene>
    <name evidence="8" type="ORF">INT45_004354</name>
</gene>
<feature type="compositionally biased region" description="Low complexity" evidence="6">
    <location>
        <begin position="120"/>
        <end position="139"/>
    </location>
</feature>
<evidence type="ECO:0000256" key="1">
    <source>
        <dbReference type="ARBA" id="ARBA00000885"/>
    </source>
</evidence>
<dbReference type="EMBL" id="JAEPRB010000041">
    <property type="protein sequence ID" value="KAG2224509.1"/>
    <property type="molecule type" value="Genomic_DNA"/>
</dbReference>
<feature type="region of interest" description="Disordered" evidence="6">
    <location>
        <begin position="661"/>
        <end position="686"/>
    </location>
</feature>
<feature type="domain" description="HECT" evidence="7">
    <location>
        <begin position="966"/>
        <end position="1315"/>
    </location>
</feature>
<evidence type="ECO:0000313" key="8">
    <source>
        <dbReference type="EMBL" id="KAG2224509.1"/>
    </source>
</evidence>
<feature type="compositionally biased region" description="Low complexity" evidence="6">
    <location>
        <begin position="179"/>
        <end position="212"/>
    </location>
</feature>
<dbReference type="SMART" id="SM00119">
    <property type="entry name" value="HECTc"/>
    <property type="match status" value="1"/>
</dbReference>
<feature type="region of interest" description="Disordered" evidence="6">
    <location>
        <begin position="1"/>
        <end position="236"/>
    </location>
</feature>
<evidence type="ECO:0000256" key="6">
    <source>
        <dbReference type="SAM" id="MobiDB-lite"/>
    </source>
</evidence>
<keyword evidence="9" id="KW-1185">Reference proteome</keyword>
<feature type="compositionally biased region" description="Low complexity" evidence="6">
    <location>
        <begin position="155"/>
        <end position="167"/>
    </location>
</feature>
<name>A0A8H7S864_9FUNG</name>
<dbReference type="FunFam" id="3.30.2410.10:FF:000003">
    <property type="entry name" value="probable E3 ubiquitin-protein ligase HERC4 isoform X1"/>
    <property type="match status" value="1"/>
</dbReference>
<dbReference type="GO" id="GO:0000209">
    <property type="term" value="P:protein polyubiquitination"/>
    <property type="evidence" value="ECO:0007669"/>
    <property type="project" value="InterPro"/>
</dbReference>
<keyword evidence="3" id="KW-0808">Transferase</keyword>
<feature type="compositionally biased region" description="Basic and acidic residues" evidence="6">
    <location>
        <begin position="385"/>
        <end position="396"/>
    </location>
</feature>
<accession>A0A8H7S864</accession>
<proteinExistence type="predicted"/>
<feature type="compositionally biased region" description="Polar residues" evidence="6">
    <location>
        <begin position="81"/>
        <end position="95"/>
    </location>
</feature>
<dbReference type="Gene3D" id="6.10.130.10">
    <property type="entry name" value="Ubiquitin-protein ligase E3A, N-terminal zinc-binding domain (AZUL)"/>
    <property type="match status" value="1"/>
</dbReference>
<dbReference type="InterPro" id="IPR035983">
    <property type="entry name" value="Hect_E3_ubiquitin_ligase"/>
</dbReference>
<dbReference type="InterPro" id="IPR000569">
    <property type="entry name" value="HECT_dom"/>
</dbReference>
<comment type="caution">
    <text evidence="8">The sequence shown here is derived from an EMBL/GenBank/DDBJ whole genome shotgun (WGS) entry which is preliminary data.</text>
</comment>
<evidence type="ECO:0000256" key="5">
    <source>
        <dbReference type="PROSITE-ProRule" id="PRU00104"/>
    </source>
</evidence>
<feature type="active site" description="Glycyl thioester intermediate" evidence="5">
    <location>
        <position position="1283"/>
    </location>
</feature>
<dbReference type="InterPro" id="IPR042556">
    <property type="entry name" value="AZUL_sf"/>
</dbReference>
<keyword evidence="4 5" id="KW-0833">Ubl conjugation pathway</keyword>
<feature type="compositionally biased region" description="Polar residues" evidence="6">
    <location>
        <begin position="221"/>
        <end position="231"/>
    </location>
</feature>
<comment type="catalytic activity">
    <reaction evidence="1">
        <text>S-ubiquitinyl-[E2 ubiquitin-conjugating enzyme]-L-cysteine + [acceptor protein]-L-lysine = [E2 ubiquitin-conjugating enzyme]-L-cysteine + N(6)-ubiquitinyl-[acceptor protein]-L-lysine.</text>
        <dbReference type="EC" id="2.3.2.26"/>
    </reaction>
</comment>
<evidence type="ECO:0000256" key="2">
    <source>
        <dbReference type="ARBA" id="ARBA00012485"/>
    </source>
</evidence>
<dbReference type="PROSITE" id="PS50237">
    <property type="entry name" value="HECT"/>
    <property type="match status" value="1"/>
</dbReference>
<dbReference type="PANTHER" id="PTHR45700">
    <property type="entry name" value="UBIQUITIN-PROTEIN LIGASE E3C"/>
    <property type="match status" value="1"/>
</dbReference>
<feature type="compositionally biased region" description="Basic residues" evidence="6">
    <location>
        <begin position="399"/>
        <end position="408"/>
    </location>
</feature>
<dbReference type="InterPro" id="IPR044611">
    <property type="entry name" value="E3A/B/C-like"/>
</dbReference>
<dbReference type="Gene3D" id="3.30.2160.10">
    <property type="entry name" value="Hect, E3 ligase catalytic domain"/>
    <property type="match status" value="1"/>
</dbReference>
<evidence type="ECO:0000256" key="3">
    <source>
        <dbReference type="ARBA" id="ARBA00022679"/>
    </source>
</evidence>
<dbReference type="Pfam" id="PF16558">
    <property type="entry name" value="AZUL"/>
    <property type="match status" value="1"/>
</dbReference>
<organism evidence="8 9">
    <name type="scientific">Circinella minor</name>
    <dbReference type="NCBI Taxonomy" id="1195481"/>
    <lineage>
        <taxon>Eukaryota</taxon>
        <taxon>Fungi</taxon>
        <taxon>Fungi incertae sedis</taxon>
        <taxon>Mucoromycota</taxon>
        <taxon>Mucoromycotina</taxon>
        <taxon>Mucoromycetes</taxon>
        <taxon>Mucorales</taxon>
        <taxon>Lichtheimiaceae</taxon>
        <taxon>Circinella</taxon>
    </lineage>
</organism>
<sequence>MSTILDRSHRMYDPTSPITSSPATNSGSSHQNSNNSNSQPSTNESKNVINSGNNNSNGTMNTNTMTTTNNSNGNNNNNNTIVWNDPSSIECNNSHTENSATTAFEETNTNNKRLLSTKLNGKSTLSNTKNNNNNSNNNNMVCHHFSSHTRPSPPQQQSSQQSLSSMSNHVSTKDRSMHTSFTTTTTAPNCNSSSNSTSSSSSNTSVSSSNSSIRQDLNHLPRQQQRQGNKSKSLRKRRLEEAKYDYESRIEQYFQQLTVGCGRYDCTNRFCATGKGGISNLHRQAALVMSIQLASKPESRLCQHHHASYETTTTNKHIWNTSIEEDGEEEEDDFYHEEVEDQKYHHHYQQQEKQEDQYPTRAKPFLQSLFSSSSFLSLFGMQVEHDKQSTHNDSNKLSKNSRRRRRSKRENYDLPNRTNHQMNGNRALMGSSCNTSTTTTIATMTQRSKSEQQSSFSNSNIDSSNCNNDIDDSFYYQLDSMSDDSASSHSSSYESDTSSEEGMLLAIRPNIIAHLNSGIDQIQQLSNQQKINHWCRGIFQNWEGIGNSLLFNDDTDLISIVYRNDEDVDNVTSFHKINFGDLHQFYKALLGTNNNNNNNIRISETVTESLETLLDRMNMNADGMTSLVTIQDTDSIHSIVEWCRSLLAVMEWIRIQQQKSTDINGSNRKDNESINNDDAHANTGIPGAKTMASSSIAISGDMWSGILSHKFIQVVNKIACHRQSVIRQVLKQYLASLDVLRMRSLVTHLHDYLINHFHTGPYKHGEQDSVVMATKFLELAYEANLLPTTDTIIPASDFNCEAVCKKLNIKNEYRIWRRVLQYGEGRHSISTIAASRQSSSASQFYGLNEQQRRTRLFLTTTSTSILLPYPFANEYQFSWFSYPFLLPPPVKRKILQLDAMSQMSAEYEDACVNHTLVVHARRLLSDAPRMVRNLETNLKSATCPYLLLEIRREHFVEDTFHQVSRQWVNIKKPLKIKFVGGGEEGMDQGGVQKEFFNVLFEKLMAPSMGLFDTDPETRLQWMLPVVHSEESLRTYEMVGVMMGLAIYNGVIMNLQFPQILWKILVLPNESNIETLASSHKLFTFQDLCEGWPALSHGLQQLLDWEDDDVQDVFCRNYEISLDVFGQGVVTWPLKPGGSNIPVTNTNRLDFVRDYCTHFLYYAQREPLLAIRRGLWSIMGGSAMNLCTAQVLEVVACGQRQSVDLDLEELERATEYDDGYNAEHITVRNFWSVVHQDMTPEQKRKLLFFVTASDRVPVGGLMELTFVVQRNGPDSDRLPTALTCFSRLLLPEYASREKLSERLITAIENAKGFGLV</sequence>
<feature type="region of interest" description="Disordered" evidence="6">
    <location>
        <begin position="385"/>
        <end position="464"/>
    </location>
</feature>
<feature type="compositionally biased region" description="Basic and acidic residues" evidence="6">
    <location>
        <begin position="1"/>
        <end position="12"/>
    </location>
</feature>
<dbReference type="Proteomes" id="UP000646827">
    <property type="component" value="Unassembled WGS sequence"/>
</dbReference>
<evidence type="ECO:0000259" key="7">
    <source>
        <dbReference type="PROSITE" id="PS50237"/>
    </source>
</evidence>
<dbReference type="CDD" id="cd00078">
    <property type="entry name" value="HECTc"/>
    <property type="match status" value="1"/>
</dbReference>
<dbReference type="Gene3D" id="3.90.1750.10">
    <property type="entry name" value="Hect, E3 ligase catalytic domains"/>
    <property type="match status" value="1"/>
</dbReference>
<evidence type="ECO:0000256" key="4">
    <source>
        <dbReference type="ARBA" id="ARBA00022786"/>
    </source>
</evidence>
<dbReference type="PANTHER" id="PTHR45700:SF8">
    <property type="entry name" value="HECT-TYPE E3 UBIQUITIN TRANSFERASE"/>
    <property type="match status" value="1"/>
</dbReference>
<dbReference type="SUPFAM" id="SSF56204">
    <property type="entry name" value="Hect, E3 ligase catalytic domain"/>
    <property type="match status" value="1"/>
</dbReference>
<protein>
    <recommendedName>
        <fullName evidence="2">HECT-type E3 ubiquitin transferase</fullName>
        <ecNumber evidence="2">2.3.2.26</ecNumber>
    </recommendedName>
</protein>
<dbReference type="Gene3D" id="3.30.2410.10">
    <property type="entry name" value="Hect, E3 ligase catalytic domain"/>
    <property type="match status" value="1"/>
</dbReference>
<feature type="compositionally biased region" description="Low complexity" evidence="6">
    <location>
        <begin position="431"/>
        <end position="464"/>
    </location>
</feature>
<feature type="compositionally biased region" description="Low complexity" evidence="6">
    <location>
        <begin position="25"/>
        <end position="80"/>
    </location>
</feature>
<dbReference type="InterPro" id="IPR032353">
    <property type="entry name" value="AZUL"/>
</dbReference>
<feature type="compositionally biased region" description="Low complexity" evidence="6">
    <location>
        <begin position="96"/>
        <end position="111"/>
    </location>
</feature>
<reference evidence="8 9" key="1">
    <citation type="submission" date="2020-12" db="EMBL/GenBank/DDBJ databases">
        <title>Metabolic potential, ecology and presence of endohyphal bacteria is reflected in genomic diversity of Mucoromycotina.</title>
        <authorList>
            <person name="Muszewska A."/>
            <person name="Okrasinska A."/>
            <person name="Steczkiewicz K."/>
            <person name="Drgas O."/>
            <person name="Orlowska M."/>
            <person name="Perlinska-Lenart U."/>
            <person name="Aleksandrzak-Piekarczyk T."/>
            <person name="Szatraj K."/>
            <person name="Zielenkiewicz U."/>
            <person name="Pilsyk S."/>
            <person name="Malc E."/>
            <person name="Mieczkowski P."/>
            <person name="Kruszewska J.S."/>
            <person name="Biernat P."/>
            <person name="Pawlowska J."/>
        </authorList>
    </citation>
    <scope>NUCLEOTIDE SEQUENCE [LARGE SCALE GENOMIC DNA]</scope>
    <source>
        <strain evidence="8 9">CBS 142.35</strain>
    </source>
</reference>